<sequence>MACYRKQLKYAETGIFDTFIDMTYVITMENAVERQKKAIAQLNKYKLSSNVTIMYNKGYKNCQKTFCKDEVCDRVDTSYTDLFHALRNVFNDAMENGYETILVLEDDFIISDAILEPDVVPSLYGLIQDYRDKSLFLRLGTLPILSYGYSKNFKKLLSGVGMHAVIYNKKGIVDMNKNTNYSRITDIDLRSNLVFLNRQLMYREPLINQIFGKTENNKQWGGDLGAVGYFWASIVKKYLLLTGLDTSVEPGTTFNYKYHNYITLSLLAIFIYVSVFVVRFILSQLKTNTFKKKK</sequence>
<keyword evidence="1" id="KW-1133">Transmembrane helix</keyword>
<evidence type="ECO:0000313" key="2">
    <source>
        <dbReference type="EMBL" id="QHT38436.1"/>
    </source>
</evidence>
<dbReference type="EMBL" id="MN738830">
    <property type="protein sequence ID" value="QHT38436.1"/>
    <property type="molecule type" value="Genomic_DNA"/>
</dbReference>
<feature type="transmembrane region" description="Helical" evidence="1">
    <location>
        <begin position="261"/>
        <end position="282"/>
    </location>
</feature>
<accession>A0A6C0F9B0</accession>
<name>A0A6C0F9B0_9ZZZZ</name>
<keyword evidence="1" id="KW-0812">Transmembrane</keyword>
<evidence type="ECO:0000256" key="1">
    <source>
        <dbReference type="SAM" id="Phobius"/>
    </source>
</evidence>
<organism evidence="2">
    <name type="scientific">viral metagenome</name>
    <dbReference type="NCBI Taxonomy" id="1070528"/>
    <lineage>
        <taxon>unclassified sequences</taxon>
        <taxon>metagenomes</taxon>
        <taxon>organismal metagenomes</taxon>
    </lineage>
</organism>
<reference evidence="2" key="1">
    <citation type="journal article" date="2020" name="Nature">
        <title>Giant virus diversity and host interactions through global metagenomics.</title>
        <authorList>
            <person name="Schulz F."/>
            <person name="Roux S."/>
            <person name="Paez-Espino D."/>
            <person name="Jungbluth S."/>
            <person name="Walsh D.A."/>
            <person name="Denef V.J."/>
            <person name="McMahon K.D."/>
            <person name="Konstantinidis K.T."/>
            <person name="Eloe-Fadrosh E.A."/>
            <person name="Kyrpides N.C."/>
            <person name="Woyke T."/>
        </authorList>
    </citation>
    <scope>NUCLEOTIDE SEQUENCE</scope>
    <source>
        <strain evidence="2">GVMAG-S-ERX556101-89</strain>
    </source>
</reference>
<protein>
    <recommendedName>
        <fullName evidence="3">Glycosyltransferase</fullName>
    </recommendedName>
</protein>
<dbReference type="AlphaFoldDB" id="A0A6C0F9B0"/>
<keyword evidence="1" id="KW-0472">Membrane</keyword>
<proteinExistence type="predicted"/>
<evidence type="ECO:0008006" key="3">
    <source>
        <dbReference type="Google" id="ProtNLM"/>
    </source>
</evidence>